<proteinExistence type="inferred from homology"/>
<dbReference type="SUPFAM" id="SSF53850">
    <property type="entry name" value="Periplasmic binding protein-like II"/>
    <property type="match status" value="1"/>
</dbReference>
<evidence type="ECO:0000256" key="1">
    <source>
        <dbReference type="ARBA" id="ARBA00004863"/>
    </source>
</evidence>
<dbReference type="OrthoDB" id="9810112at2"/>
<evidence type="ECO:0000256" key="4">
    <source>
        <dbReference type="HAMAP-Rule" id="MF_00995"/>
    </source>
</evidence>
<evidence type="ECO:0000313" key="5">
    <source>
        <dbReference type="EMBL" id="SDE61891.1"/>
    </source>
</evidence>
<dbReference type="Pfam" id="PF02621">
    <property type="entry name" value="VitK2_biosynth"/>
    <property type="match status" value="1"/>
</dbReference>
<protein>
    <recommendedName>
        <fullName evidence="4">Chorismate dehydratase</fullName>
        <ecNumber evidence="4">4.2.1.151</ecNumber>
    </recommendedName>
    <alternativeName>
        <fullName evidence="4">Menaquinone biosynthetic enzyme MqnA</fullName>
    </alternativeName>
</protein>
<dbReference type="GO" id="GO:0016836">
    <property type="term" value="F:hydro-lyase activity"/>
    <property type="evidence" value="ECO:0007669"/>
    <property type="project" value="UniProtKB-UniRule"/>
</dbReference>
<dbReference type="GO" id="GO:0009234">
    <property type="term" value="P:menaquinone biosynthetic process"/>
    <property type="evidence" value="ECO:0007669"/>
    <property type="project" value="UniProtKB-UniRule"/>
</dbReference>
<comment type="catalytic activity">
    <reaction evidence="4">
        <text>chorismate = 3-[(1-carboxyvinyl)-oxy]benzoate + H2O</text>
        <dbReference type="Rhea" id="RHEA:40051"/>
        <dbReference type="ChEBI" id="CHEBI:15377"/>
        <dbReference type="ChEBI" id="CHEBI:29748"/>
        <dbReference type="ChEBI" id="CHEBI:76981"/>
        <dbReference type="EC" id="4.2.1.151"/>
    </reaction>
</comment>
<dbReference type="InterPro" id="IPR003773">
    <property type="entry name" value="Menaquinone_biosynth"/>
</dbReference>
<comment type="similarity">
    <text evidence="4">Belongs to the MqnA/MqnD family. MqnA subfamily.</text>
</comment>
<keyword evidence="3 4" id="KW-0456">Lyase</keyword>
<organism evidence="5 6">
    <name type="scientific">Thermus arciformis</name>
    <dbReference type="NCBI Taxonomy" id="482827"/>
    <lineage>
        <taxon>Bacteria</taxon>
        <taxon>Thermotogati</taxon>
        <taxon>Deinococcota</taxon>
        <taxon>Deinococci</taxon>
        <taxon>Thermales</taxon>
        <taxon>Thermaceae</taxon>
        <taxon>Thermus</taxon>
    </lineage>
</organism>
<dbReference type="InterPro" id="IPR030868">
    <property type="entry name" value="MqnA"/>
</dbReference>
<dbReference type="HAMAP" id="MF_00995">
    <property type="entry name" value="MqnA"/>
    <property type="match status" value="1"/>
</dbReference>
<dbReference type="RefSeq" id="WP_093005804.1">
    <property type="nucleotide sequence ID" value="NZ_FNBC01000005.1"/>
</dbReference>
<keyword evidence="6" id="KW-1185">Reference proteome</keyword>
<dbReference type="AlphaFoldDB" id="A0A1G7EE32"/>
<keyword evidence="2 4" id="KW-0474">Menaquinone biosynthesis</keyword>
<dbReference type="PANTHER" id="PTHR37690">
    <property type="entry name" value="CHORISMATE DEHYDRATASE"/>
    <property type="match status" value="1"/>
</dbReference>
<dbReference type="UniPathway" id="UPA00079"/>
<dbReference type="PANTHER" id="PTHR37690:SF1">
    <property type="entry name" value="CHORISMATE DEHYDRATASE"/>
    <property type="match status" value="1"/>
</dbReference>
<evidence type="ECO:0000313" key="6">
    <source>
        <dbReference type="Proteomes" id="UP000199446"/>
    </source>
</evidence>
<dbReference type="CDD" id="cd13634">
    <property type="entry name" value="PBP2_Sco4506"/>
    <property type="match status" value="1"/>
</dbReference>
<dbReference type="STRING" id="482827.SAMN04488243_10564"/>
<evidence type="ECO:0000256" key="2">
    <source>
        <dbReference type="ARBA" id="ARBA00022428"/>
    </source>
</evidence>
<sequence>MRPLRVGFPPYANVAPLVRFLRPEGFSVVHAPPTTLNAWLLEGKLDLSLASSYAYLRHQEALGLLPDFSVAVLGPVYSVNLFHRVPLADLKRVALTTESATSVALLKLLLKEAGAEPRYEQTKGELELLSAHDGVLLIGDRAIRAYAALLPEIPETPHALPTSLGGVQVADLSVLWFRRTRLPFVFAVWAYRRENPPPKPLVQALRRARREGLARLGEVARGEAERLGVHPALMEHYLWNFRYHLEEPDRLGLEAFAEALGLPFRPLYYPE</sequence>
<dbReference type="EMBL" id="FNBC01000005">
    <property type="protein sequence ID" value="SDE61891.1"/>
    <property type="molecule type" value="Genomic_DNA"/>
</dbReference>
<comment type="function">
    <text evidence="4">Catalyzes the dehydration of chorismate into 3-[(1-carboxyvinyl)oxy]benzoate, a step in the biosynthesis of menaquinone (MK, vitamin K2).</text>
</comment>
<comment type="pathway">
    <text evidence="1 4">Quinol/quinone metabolism; menaquinone biosynthesis.</text>
</comment>
<dbReference type="Gene3D" id="3.40.190.10">
    <property type="entry name" value="Periplasmic binding protein-like II"/>
    <property type="match status" value="2"/>
</dbReference>
<accession>A0A1G7EE32</accession>
<name>A0A1G7EE32_9DEIN</name>
<dbReference type="Proteomes" id="UP000199446">
    <property type="component" value="Unassembled WGS sequence"/>
</dbReference>
<evidence type="ECO:0000256" key="3">
    <source>
        <dbReference type="ARBA" id="ARBA00023239"/>
    </source>
</evidence>
<gene>
    <name evidence="4" type="primary">mqnA</name>
    <name evidence="5" type="ORF">SAMN04488243_10564</name>
</gene>
<reference evidence="6" key="1">
    <citation type="submission" date="2016-10" db="EMBL/GenBank/DDBJ databases">
        <authorList>
            <person name="Varghese N."/>
            <person name="Submissions S."/>
        </authorList>
    </citation>
    <scope>NUCLEOTIDE SEQUENCE [LARGE SCALE GENOMIC DNA]</scope>
    <source>
        <strain evidence="6">CGMCC 1.6992</strain>
    </source>
</reference>
<dbReference type="EC" id="4.2.1.151" evidence="4"/>